<dbReference type="RefSeq" id="WP_009609838.1">
    <property type="nucleotide sequence ID" value="NZ_DOLB01000045.1"/>
</dbReference>
<dbReference type="PANTHER" id="PTHR46577:SF1">
    <property type="entry name" value="HTH-TYPE TRANSCRIPTIONAL REGULATORY PROTEIN GABR"/>
    <property type="match status" value="1"/>
</dbReference>
<evidence type="ECO:0000256" key="7">
    <source>
        <dbReference type="ARBA" id="ARBA00022898"/>
    </source>
</evidence>
<comment type="similarity">
    <text evidence="2">In the C-terminal section; belongs to the class-I pyridoxal-phosphate-dependent aminotransferase family.</text>
</comment>
<reference evidence="12 13" key="1">
    <citation type="journal article" date="2018" name="Nat. Biotechnol.">
        <title>A standardized bacterial taxonomy based on genome phylogeny substantially revises the tree of life.</title>
        <authorList>
            <person name="Parks D.H."/>
            <person name="Chuvochina M."/>
            <person name="Waite D.W."/>
            <person name="Rinke C."/>
            <person name="Skarshewski A."/>
            <person name="Chaumeil P.A."/>
            <person name="Hugenholtz P."/>
        </authorList>
    </citation>
    <scope>NUCLEOTIDE SEQUENCE [LARGE SCALE GENOMIC DNA]</scope>
    <source>
        <strain evidence="12">UBA12544</strain>
    </source>
</reference>
<comment type="subunit">
    <text evidence="4">Homodimer.</text>
</comment>
<evidence type="ECO:0000256" key="1">
    <source>
        <dbReference type="ARBA" id="ARBA00001933"/>
    </source>
</evidence>
<feature type="domain" description="HTH gntR-type" evidence="11">
    <location>
        <begin position="12"/>
        <end position="80"/>
    </location>
</feature>
<evidence type="ECO:0000256" key="2">
    <source>
        <dbReference type="ARBA" id="ARBA00005384"/>
    </source>
</evidence>
<dbReference type="InterPro" id="IPR015424">
    <property type="entry name" value="PyrdxlP-dep_Trfase"/>
</dbReference>
<evidence type="ECO:0000313" key="13">
    <source>
        <dbReference type="Proteomes" id="UP000264445"/>
    </source>
</evidence>
<evidence type="ECO:0000256" key="5">
    <source>
        <dbReference type="ARBA" id="ARBA00022576"/>
    </source>
</evidence>
<dbReference type="InterPro" id="IPR036390">
    <property type="entry name" value="WH_DNA-bd_sf"/>
</dbReference>
<organism evidence="12 13">
    <name type="scientific">Caldanaerobacter subterraneus</name>
    <dbReference type="NCBI Taxonomy" id="911092"/>
    <lineage>
        <taxon>Bacteria</taxon>
        <taxon>Bacillati</taxon>
        <taxon>Bacillota</taxon>
        <taxon>Clostridia</taxon>
        <taxon>Thermoanaerobacterales</taxon>
        <taxon>Thermoanaerobacteraceae</taxon>
        <taxon>Caldanaerobacter</taxon>
    </lineage>
</organism>
<gene>
    <name evidence="12" type="ORF">DEA61_02010</name>
</gene>
<dbReference type="GO" id="GO:0008483">
    <property type="term" value="F:transaminase activity"/>
    <property type="evidence" value="ECO:0007669"/>
    <property type="project" value="UniProtKB-KW"/>
</dbReference>
<dbReference type="GO" id="GO:0030170">
    <property type="term" value="F:pyridoxal phosphate binding"/>
    <property type="evidence" value="ECO:0007669"/>
    <property type="project" value="InterPro"/>
</dbReference>
<evidence type="ECO:0000256" key="9">
    <source>
        <dbReference type="ARBA" id="ARBA00023125"/>
    </source>
</evidence>
<dbReference type="Pfam" id="PF00155">
    <property type="entry name" value="Aminotran_1_2"/>
    <property type="match status" value="1"/>
</dbReference>
<dbReference type="SUPFAM" id="SSF53383">
    <property type="entry name" value="PLP-dependent transferases"/>
    <property type="match status" value="1"/>
</dbReference>
<evidence type="ECO:0000256" key="4">
    <source>
        <dbReference type="ARBA" id="ARBA00011738"/>
    </source>
</evidence>
<dbReference type="InterPro" id="IPR004839">
    <property type="entry name" value="Aminotransferase_I/II_large"/>
</dbReference>
<comment type="caution">
    <text evidence="12">The sequence shown here is derived from an EMBL/GenBank/DDBJ whole genome shotgun (WGS) entry which is preliminary data.</text>
</comment>
<evidence type="ECO:0000256" key="8">
    <source>
        <dbReference type="ARBA" id="ARBA00023015"/>
    </source>
</evidence>
<dbReference type="Gene3D" id="3.40.640.10">
    <property type="entry name" value="Type I PLP-dependent aspartate aminotransferase-like (Major domain)"/>
    <property type="match status" value="1"/>
</dbReference>
<keyword evidence="7" id="KW-0663">Pyridoxal phosphate</keyword>
<dbReference type="InterPro" id="IPR051446">
    <property type="entry name" value="HTH_trans_reg/aminotransferase"/>
</dbReference>
<dbReference type="GO" id="GO:0003677">
    <property type="term" value="F:DNA binding"/>
    <property type="evidence" value="ECO:0007669"/>
    <property type="project" value="UniProtKB-KW"/>
</dbReference>
<evidence type="ECO:0000256" key="3">
    <source>
        <dbReference type="ARBA" id="ARBA00007441"/>
    </source>
</evidence>
<evidence type="ECO:0000256" key="6">
    <source>
        <dbReference type="ARBA" id="ARBA00022679"/>
    </source>
</evidence>
<dbReference type="CDD" id="cd00609">
    <property type="entry name" value="AAT_like"/>
    <property type="match status" value="1"/>
</dbReference>
<evidence type="ECO:0000259" key="11">
    <source>
        <dbReference type="PROSITE" id="PS50949"/>
    </source>
</evidence>
<dbReference type="Gene3D" id="1.10.10.10">
    <property type="entry name" value="Winged helix-like DNA-binding domain superfamily/Winged helix DNA-binding domain"/>
    <property type="match status" value="1"/>
</dbReference>
<dbReference type="InterPro" id="IPR015422">
    <property type="entry name" value="PyrdxlP-dep_Trfase_small"/>
</dbReference>
<comment type="cofactor">
    <cofactor evidence="1">
        <name>pyridoxal 5'-phosphate</name>
        <dbReference type="ChEBI" id="CHEBI:597326"/>
    </cofactor>
</comment>
<keyword evidence="5 12" id="KW-0032">Aminotransferase</keyword>
<dbReference type="SMART" id="SM00345">
    <property type="entry name" value="HTH_GNTR"/>
    <property type="match status" value="1"/>
</dbReference>
<sequence length="477" mass="55104">MNKIVIDRNKETPIYLQLYSQLKRFIENGSLPPGYKLPTIRSMAKELGVNIITVVNAYRLLEENGYVYTRVGSGTYVCEGIQRDRDLIEDIELSEHREIPVKKGTINFASSSLNPELFPVDEFAELINRVLKRDRGYAFEYQDSRGYKPLRESILKFVRLYGIETGVENIQVISGGQQGIDVVSKALINFGDTIVVERPTYSWALASFQSRGADILEVNLNKDGIDIEDLEDKLKKFKPKFIYVMPNFHNPTGILYSDEKKEKLVGLAEKYETYVLEDDFASELSFTETASLPLKAFDKYDRVIYLKSFSKVHMPGLRLGFIIAPEKLVSSFLKAKYVTDLTTSGLMQRAFDLYLRENIWKKHIEEVKGVMRERFEKMKEGLTQLESYFEFDIPKGGFYYWVKLKDNWKAVDFYQKCLERGLLVVPGDMFFGIKKEDNFLRLSFASCDVQEIEKGIEILRQVLSEGQNENETYLPII</sequence>
<dbReference type="CDD" id="cd07377">
    <property type="entry name" value="WHTH_GntR"/>
    <property type="match status" value="1"/>
</dbReference>
<dbReference type="GO" id="GO:0003700">
    <property type="term" value="F:DNA-binding transcription factor activity"/>
    <property type="evidence" value="ECO:0007669"/>
    <property type="project" value="InterPro"/>
</dbReference>
<dbReference type="InterPro" id="IPR000524">
    <property type="entry name" value="Tscrpt_reg_HTH_GntR"/>
</dbReference>
<comment type="similarity">
    <text evidence="3">Belongs to the class-I pyridoxal-phosphate-dependent aminotransferase family.</text>
</comment>
<dbReference type="Gene3D" id="3.90.1150.10">
    <property type="entry name" value="Aspartate Aminotransferase, domain 1"/>
    <property type="match status" value="1"/>
</dbReference>
<dbReference type="InterPro" id="IPR015421">
    <property type="entry name" value="PyrdxlP-dep_Trfase_major"/>
</dbReference>
<accession>A0A124FCI4</accession>
<evidence type="ECO:0000313" key="12">
    <source>
        <dbReference type="EMBL" id="HBT48639.1"/>
    </source>
</evidence>
<keyword evidence="6 12" id="KW-0808">Transferase</keyword>
<keyword evidence="10" id="KW-0804">Transcription</keyword>
<name>A0A124FCI4_9THEO</name>
<dbReference type="InterPro" id="IPR036388">
    <property type="entry name" value="WH-like_DNA-bd_sf"/>
</dbReference>
<dbReference type="AlphaFoldDB" id="A0A124FCI4"/>
<protein>
    <submittedName>
        <fullName evidence="12">PLP-dependent aminotransferase family protein</fullName>
    </submittedName>
</protein>
<evidence type="ECO:0000256" key="10">
    <source>
        <dbReference type="ARBA" id="ARBA00023163"/>
    </source>
</evidence>
<proteinExistence type="inferred from homology"/>
<keyword evidence="8" id="KW-0805">Transcription regulation</keyword>
<dbReference type="Pfam" id="PF00392">
    <property type="entry name" value="GntR"/>
    <property type="match status" value="1"/>
</dbReference>
<dbReference type="EMBL" id="DOLB01000045">
    <property type="protein sequence ID" value="HBT48639.1"/>
    <property type="molecule type" value="Genomic_DNA"/>
</dbReference>
<dbReference type="PANTHER" id="PTHR46577">
    <property type="entry name" value="HTH-TYPE TRANSCRIPTIONAL REGULATORY PROTEIN GABR"/>
    <property type="match status" value="1"/>
</dbReference>
<dbReference type="PROSITE" id="PS50949">
    <property type="entry name" value="HTH_GNTR"/>
    <property type="match status" value="1"/>
</dbReference>
<dbReference type="FunFam" id="3.40.640.10:FF:000053">
    <property type="entry name" value="Aminotransferase, class I"/>
    <property type="match status" value="1"/>
</dbReference>
<dbReference type="SUPFAM" id="SSF46785">
    <property type="entry name" value="Winged helix' DNA-binding domain"/>
    <property type="match status" value="1"/>
</dbReference>
<keyword evidence="9" id="KW-0238">DNA-binding</keyword>
<dbReference type="Proteomes" id="UP000264445">
    <property type="component" value="Unassembled WGS sequence"/>
</dbReference>